<evidence type="ECO:0000313" key="2">
    <source>
        <dbReference type="EMBL" id="ELZ03077.1"/>
    </source>
</evidence>
<feature type="region of interest" description="Disordered" evidence="1">
    <location>
        <begin position="1"/>
        <end position="30"/>
    </location>
</feature>
<dbReference type="AlphaFoldDB" id="M0AXP8"/>
<reference evidence="2 3" key="1">
    <citation type="journal article" date="2014" name="PLoS Genet.">
        <title>Phylogenetically driven sequencing of extremely halophilic archaea reveals strategies for static and dynamic osmo-response.</title>
        <authorList>
            <person name="Becker E.A."/>
            <person name="Seitzer P.M."/>
            <person name="Tritt A."/>
            <person name="Larsen D."/>
            <person name="Krusor M."/>
            <person name="Yao A.I."/>
            <person name="Wu D."/>
            <person name="Madern D."/>
            <person name="Eisen J.A."/>
            <person name="Darling A.E."/>
            <person name="Facciotti M.T."/>
        </authorList>
    </citation>
    <scope>NUCLEOTIDE SEQUENCE [LARGE SCALE GENOMIC DNA]</scope>
    <source>
        <strain evidence="2 3">DSM 13077</strain>
    </source>
</reference>
<proteinExistence type="predicted"/>
<accession>M0AXP8</accession>
<evidence type="ECO:0000313" key="3">
    <source>
        <dbReference type="Proteomes" id="UP000011591"/>
    </source>
</evidence>
<dbReference type="PATRIC" id="fig|1227491.4.peg.3427"/>
<dbReference type="OrthoDB" id="205201at2157"/>
<dbReference type="EMBL" id="AOIP01000034">
    <property type="protein sequence ID" value="ELZ03077.1"/>
    <property type="molecule type" value="Genomic_DNA"/>
</dbReference>
<sequence length="52" mass="5774">MQPTDEYQTVTEGDTTTLAVDGETGAGSDRDPVEVVLVYRENNTITRERIDD</sequence>
<feature type="compositionally biased region" description="Polar residues" evidence="1">
    <location>
        <begin position="1"/>
        <end position="18"/>
    </location>
</feature>
<evidence type="ECO:0000256" key="1">
    <source>
        <dbReference type="SAM" id="MobiDB-lite"/>
    </source>
</evidence>
<comment type="caution">
    <text evidence="2">The sequence shown here is derived from an EMBL/GenBank/DDBJ whole genome shotgun (WGS) entry which is preliminary data.</text>
</comment>
<keyword evidence="3" id="KW-1185">Reference proteome</keyword>
<gene>
    <name evidence="2" type="ORF">C480_16704</name>
</gene>
<dbReference type="Proteomes" id="UP000011591">
    <property type="component" value="Unassembled WGS sequence"/>
</dbReference>
<dbReference type="RefSeq" id="WP_006666744.1">
    <property type="nucleotide sequence ID" value="NZ_AOIP01000034.1"/>
</dbReference>
<protein>
    <submittedName>
        <fullName evidence="2">Uncharacterized protein</fullName>
    </submittedName>
</protein>
<name>M0AXP8_9EURY</name>
<organism evidence="2 3">
    <name type="scientific">Natrialba aegyptia DSM 13077</name>
    <dbReference type="NCBI Taxonomy" id="1227491"/>
    <lineage>
        <taxon>Archaea</taxon>
        <taxon>Methanobacteriati</taxon>
        <taxon>Methanobacteriota</taxon>
        <taxon>Stenosarchaea group</taxon>
        <taxon>Halobacteria</taxon>
        <taxon>Halobacteriales</taxon>
        <taxon>Natrialbaceae</taxon>
        <taxon>Natrialba</taxon>
    </lineage>
</organism>